<feature type="compositionally biased region" description="Low complexity" evidence="1">
    <location>
        <begin position="127"/>
        <end position="141"/>
    </location>
</feature>
<proteinExistence type="predicted"/>
<dbReference type="RefSeq" id="WP_009181426.1">
    <property type="nucleotide sequence ID" value="NZ_CM001368.1"/>
</dbReference>
<dbReference type="HOGENOM" id="CLU_1822292_0_0_7"/>
<organism evidence="3 4">
    <name type="scientific">Solidesulfovibrio carbinoliphilus subsp. oakridgensis</name>
    <dbReference type="NCBI Taxonomy" id="694327"/>
    <lineage>
        <taxon>Bacteria</taxon>
        <taxon>Pseudomonadati</taxon>
        <taxon>Thermodesulfobacteriota</taxon>
        <taxon>Desulfovibrionia</taxon>
        <taxon>Desulfovibrionales</taxon>
        <taxon>Desulfovibrionaceae</taxon>
        <taxon>Solidesulfovibrio</taxon>
    </lineage>
</organism>
<evidence type="ECO:0000256" key="2">
    <source>
        <dbReference type="SAM" id="SignalP"/>
    </source>
</evidence>
<dbReference type="OrthoDB" id="5458908at2"/>
<keyword evidence="2" id="KW-0732">Signal</keyword>
<keyword evidence="4" id="KW-1185">Reference proteome</keyword>
<feature type="region of interest" description="Disordered" evidence="1">
    <location>
        <begin position="121"/>
        <end position="141"/>
    </location>
</feature>
<dbReference type="EMBL" id="CM001368">
    <property type="protein sequence ID" value="EHJ48042.1"/>
    <property type="molecule type" value="Genomic_DNA"/>
</dbReference>
<protein>
    <submittedName>
        <fullName evidence="3">Uncharacterized protein</fullName>
    </submittedName>
</protein>
<name>G7Q6V7_9BACT</name>
<reference evidence="4" key="1">
    <citation type="journal article" date="2015" name="Genome Announc.">
        <title>High-Quality Draft Genome Sequence of Desulfovibrio carbinoliphilus FW-101-2B, an Organic Acid-Oxidizing Sulfate-Reducing Bacterium Isolated from Uranium(VI)-Contaminated Groundwater.</title>
        <authorList>
            <person name="Ramsay B.D."/>
            <person name="Hwang C."/>
            <person name="Woo H.L."/>
            <person name="Carroll S.L."/>
            <person name="Lucas S."/>
            <person name="Han J."/>
            <person name="Lapidus A.L."/>
            <person name="Cheng J.F."/>
            <person name="Goodwin L.A."/>
            <person name="Pitluck S."/>
            <person name="Peters L."/>
            <person name="Chertkov O."/>
            <person name="Held B."/>
            <person name="Detter J.C."/>
            <person name="Han C.S."/>
            <person name="Tapia R."/>
            <person name="Land M.L."/>
            <person name="Hauser L.J."/>
            <person name="Kyrpides N.C."/>
            <person name="Ivanova N.N."/>
            <person name="Mikhailova N."/>
            <person name="Pagani I."/>
            <person name="Woyke T."/>
            <person name="Arkin A.P."/>
            <person name="Dehal P."/>
            <person name="Chivian D."/>
            <person name="Criddle C.S."/>
            <person name="Wu W."/>
            <person name="Chakraborty R."/>
            <person name="Hazen T.C."/>
            <person name="Fields M.W."/>
        </authorList>
    </citation>
    <scope>NUCLEOTIDE SEQUENCE [LARGE SCALE GENOMIC DNA]</scope>
    <source>
        <strain evidence="4">FW-101-2B</strain>
    </source>
</reference>
<evidence type="ECO:0000313" key="4">
    <source>
        <dbReference type="Proteomes" id="UP000004662"/>
    </source>
</evidence>
<evidence type="ECO:0000256" key="1">
    <source>
        <dbReference type="SAM" id="MobiDB-lite"/>
    </source>
</evidence>
<dbReference type="STRING" id="694327.DFW101_2036"/>
<evidence type="ECO:0000313" key="3">
    <source>
        <dbReference type="EMBL" id="EHJ48042.1"/>
    </source>
</evidence>
<feature type="signal peptide" evidence="2">
    <location>
        <begin position="1"/>
        <end position="21"/>
    </location>
</feature>
<gene>
    <name evidence="3" type="ORF">DFW101_2036</name>
</gene>
<feature type="chain" id="PRO_5003503199" evidence="2">
    <location>
        <begin position="22"/>
        <end position="141"/>
    </location>
</feature>
<sequence>MFVLVQSLLVVWLALAAPAVAALAGEPDISGLWRGSFYGSDVQAHVEQDPDHTVRAEVVVHALTGETNVYHLVGAIFGGHIYMLHGSGHVFEGDAKGDAISGVLTTKGGSRLDLSATKVPLPPAGACPPAGGTAGPARQPG</sequence>
<accession>G7Q6V7</accession>
<dbReference type="Proteomes" id="UP000004662">
    <property type="component" value="Chromosome"/>
</dbReference>
<dbReference type="eggNOG" id="ENOG502ZGWV">
    <property type="taxonomic scope" value="Bacteria"/>
</dbReference>
<dbReference type="AlphaFoldDB" id="G7Q6V7"/>